<dbReference type="Proteomes" id="UP000289886">
    <property type="component" value="Unassembled WGS sequence"/>
</dbReference>
<dbReference type="GO" id="GO:0005261">
    <property type="term" value="F:monoatomic cation channel activity"/>
    <property type="evidence" value="ECO:0007669"/>
    <property type="project" value="TreeGrafter"/>
</dbReference>
<evidence type="ECO:0000313" key="8">
    <source>
        <dbReference type="Proteomes" id="UP000289886"/>
    </source>
</evidence>
<evidence type="ECO:0000256" key="6">
    <source>
        <dbReference type="SAM" id="MobiDB-lite"/>
    </source>
</evidence>
<evidence type="ECO:0000313" key="7">
    <source>
        <dbReference type="EMBL" id="RXM27680.1"/>
    </source>
</evidence>
<keyword evidence="3" id="KW-0677">Repeat</keyword>
<reference evidence="7 8" key="1">
    <citation type="submission" date="2019-01" db="EMBL/GenBank/DDBJ databases">
        <title>Draft Genome and Complete Hox-Cluster Characterization of the Sterlet Sturgeon (Acipenser ruthenus).</title>
        <authorList>
            <person name="Wei Q."/>
        </authorList>
    </citation>
    <scope>NUCLEOTIDE SEQUENCE [LARGE SCALE GENOMIC DNA]</scope>
    <source>
        <strain evidence="7">WHYD16114868_AA</strain>
        <tissue evidence="7">Blood</tissue>
    </source>
</reference>
<accession>A0A444TXR9</accession>
<protein>
    <submittedName>
        <fullName evidence="7">Polycystin-1</fullName>
    </submittedName>
</protein>
<evidence type="ECO:0000256" key="1">
    <source>
        <dbReference type="ARBA" id="ARBA00004370"/>
    </source>
</evidence>
<evidence type="ECO:0000256" key="5">
    <source>
        <dbReference type="ARBA" id="ARBA00023136"/>
    </source>
</evidence>
<keyword evidence="5" id="KW-0472">Membrane</keyword>
<dbReference type="EMBL" id="SCEB01215792">
    <property type="protein sequence ID" value="RXM27680.1"/>
    <property type="molecule type" value="Genomic_DNA"/>
</dbReference>
<dbReference type="GO" id="GO:0006816">
    <property type="term" value="P:calcium ion transport"/>
    <property type="evidence" value="ECO:0007669"/>
    <property type="project" value="TreeGrafter"/>
</dbReference>
<name>A0A444TXR9_ACIRT</name>
<evidence type="ECO:0000256" key="4">
    <source>
        <dbReference type="ARBA" id="ARBA00022989"/>
    </source>
</evidence>
<proteinExistence type="predicted"/>
<comment type="subcellular location">
    <subcellularLocation>
        <location evidence="1">Membrane</location>
    </subcellularLocation>
</comment>
<dbReference type="PANTHER" id="PTHR46730:SF3">
    <property type="entry name" value="POLYCYSTIN-1"/>
    <property type="match status" value="1"/>
</dbReference>
<evidence type="ECO:0000256" key="2">
    <source>
        <dbReference type="ARBA" id="ARBA00022692"/>
    </source>
</evidence>
<keyword evidence="4" id="KW-1133">Transmembrane helix</keyword>
<sequence length="220" mass="25164">MRSKRRLAEDEEQASVEPPAAHLEQQSLEIDDDLDSSTIGSSFLTFNGISREILLEALYFALIVKWIHPEERDTLVENPQVLHVSEKFQRVRAPQGFALIQDKEEAKKVKKLHSVEAAHNVKHSVEAAHSFKHSVKAAHNVEDISSNSTTFSQADCFHPVVSRERAEAALYRLETLLLQLDRVNKVTEDVFQTECRLEHIQTKINKSTRTTYIQMTQIYT</sequence>
<keyword evidence="8" id="KW-1185">Reference proteome</keyword>
<keyword evidence="2" id="KW-0812">Transmembrane</keyword>
<dbReference type="PANTHER" id="PTHR46730">
    <property type="entry name" value="POLYCYSTIN-1"/>
    <property type="match status" value="1"/>
</dbReference>
<dbReference type="AlphaFoldDB" id="A0A444TXR9"/>
<dbReference type="GO" id="GO:0005886">
    <property type="term" value="C:plasma membrane"/>
    <property type="evidence" value="ECO:0007669"/>
    <property type="project" value="TreeGrafter"/>
</dbReference>
<gene>
    <name evidence="7" type="ORF">EOD39_0646</name>
</gene>
<evidence type="ECO:0000256" key="3">
    <source>
        <dbReference type="ARBA" id="ARBA00022737"/>
    </source>
</evidence>
<comment type="caution">
    <text evidence="7">The sequence shown here is derived from an EMBL/GenBank/DDBJ whole genome shotgun (WGS) entry which is preliminary data.</text>
</comment>
<organism evidence="7 8">
    <name type="scientific">Acipenser ruthenus</name>
    <name type="common">Sterlet sturgeon</name>
    <dbReference type="NCBI Taxonomy" id="7906"/>
    <lineage>
        <taxon>Eukaryota</taxon>
        <taxon>Metazoa</taxon>
        <taxon>Chordata</taxon>
        <taxon>Craniata</taxon>
        <taxon>Vertebrata</taxon>
        <taxon>Euteleostomi</taxon>
        <taxon>Actinopterygii</taxon>
        <taxon>Chondrostei</taxon>
        <taxon>Acipenseriformes</taxon>
        <taxon>Acipenseridae</taxon>
        <taxon>Acipenser</taxon>
    </lineage>
</organism>
<feature type="region of interest" description="Disordered" evidence="6">
    <location>
        <begin position="1"/>
        <end position="23"/>
    </location>
</feature>